<sequence>MDFKQHFERSWQIMLGHFAPILVNTLVMILVSVASLGIMAPVVSAGYMQSLLLACEKTESQM</sequence>
<dbReference type="AlphaFoldDB" id="A0A444IS07"/>
<keyword evidence="1" id="KW-1133">Transmembrane helix</keyword>
<keyword evidence="1" id="KW-0812">Transmembrane</keyword>
<dbReference type="EMBL" id="MTKO01000116">
    <property type="protein sequence ID" value="RWX43593.1"/>
    <property type="molecule type" value="Genomic_DNA"/>
</dbReference>
<reference evidence="2 3" key="1">
    <citation type="submission" date="2017-01" db="EMBL/GenBank/DDBJ databases">
        <title>The cable genome- insights into the physiology and evolution of filamentous bacteria capable of sulfide oxidation via long distance electron transfer.</title>
        <authorList>
            <person name="Schreiber L."/>
            <person name="Bjerg J.T."/>
            <person name="Boggild A."/>
            <person name="Van De Vossenberg J."/>
            <person name="Meysman F."/>
            <person name="Nielsen L.P."/>
            <person name="Schramm A."/>
            <person name="Kjeldsen K.U."/>
        </authorList>
    </citation>
    <scope>NUCLEOTIDE SEQUENCE [LARGE SCALE GENOMIC DNA]</scope>
    <source>
        <strain evidence="2">MCF</strain>
    </source>
</reference>
<keyword evidence="3" id="KW-1185">Reference proteome</keyword>
<comment type="caution">
    <text evidence="2">The sequence shown here is derived from an EMBL/GenBank/DDBJ whole genome shotgun (WGS) entry which is preliminary data.</text>
</comment>
<gene>
    <name evidence="2" type="ORF">H206_03210</name>
</gene>
<protein>
    <submittedName>
        <fullName evidence="2">Uncharacterized protein</fullName>
    </submittedName>
</protein>
<evidence type="ECO:0000313" key="3">
    <source>
        <dbReference type="Proteomes" id="UP000287853"/>
    </source>
</evidence>
<keyword evidence="1" id="KW-0472">Membrane</keyword>
<name>A0A444IS07_9BACT</name>
<accession>A0A444IS07</accession>
<dbReference type="Proteomes" id="UP000287853">
    <property type="component" value="Unassembled WGS sequence"/>
</dbReference>
<proteinExistence type="predicted"/>
<evidence type="ECO:0000256" key="1">
    <source>
        <dbReference type="SAM" id="Phobius"/>
    </source>
</evidence>
<feature type="transmembrane region" description="Helical" evidence="1">
    <location>
        <begin position="21"/>
        <end position="43"/>
    </location>
</feature>
<evidence type="ECO:0000313" key="2">
    <source>
        <dbReference type="EMBL" id="RWX43593.1"/>
    </source>
</evidence>
<organism evidence="2 3">
    <name type="scientific">Candidatus Electrothrix aarhusensis</name>
    <dbReference type="NCBI Taxonomy" id="1859131"/>
    <lineage>
        <taxon>Bacteria</taxon>
        <taxon>Pseudomonadati</taxon>
        <taxon>Thermodesulfobacteriota</taxon>
        <taxon>Desulfobulbia</taxon>
        <taxon>Desulfobulbales</taxon>
        <taxon>Desulfobulbaceae</taxon>
        <taxon>Candidatus Electrothrix</taxon>
    </lineage>
</organism>